<organism evidence="5 6">
    <name type="scientific">Microbacterium deminutum</name>
    <dbReference type="NCBI Taxonomy" id="344164"/>
    <lineage>
        <taxon>Bacteria</taxon>
        <taxon>Bacillati</taxon>
        <taxon>Actinomycetota</taxon>
        <taxon>Actinomycetes</taxon>
        <taxon>Micrococcales</taxon>
        <taxon>Microbacteriaceae</taxon>
        <taxon>Microbacterium</taxon>
    </lineage>
</organism>
<evidence type="ECO:0000313" key="5">
    <source>
        <dbReference type="EMBL" id="GAA1958490.1"/>
    </source>
</evidence>
<feature type="domain" description="Putative zinc-finger" evidence="4">
    <location>
        <begin position="15"/>
        <end position="40"/>
    </location>
</feature>
<accession>A0ABP5CBJ4</accession>
<comment type="caution">
    <text evidence="5">The sequence shown here is derived from an EMBL/GenBank/DDBJ whole genome shotgun (WGS) entry which is preliminary data.</text>
</comment>
<dbReference type="InterPro" id="IPR027383">
    <property type="entry name" value="Znf_put"/>
</dbReference>
<evidence type="ECO:0000256" key="1">
    <source>
        <dbReference type="ARBA" id="ARBA00023015"/>
    </source>
</evidence>
<name>A0ABP5CBJ4_9MICO</name>
<evidence type="ECO:0000256" key="3">
    <source>
        <dbReference type="SAM" id="Phobius"/>
    </source>
</evidence>
<dbReference type="InterPro" id="IPR041916">
    <property type="entry name" value="Anti_sigma_zinc_sf"/>
</dbReference>
<keyword evidence="3" id="KW-0472">Membrane</keyword>
<dbReference type="Proteomes" id="UP001499933">
    <property type="component" value="Unassembled WGS sequence"/>
</dbReference>
<protein>
    <submittedName>
        <fullName evidence="5">Zf-HC2 domain-containing protein</fullName>
    </submittedName>
</protein>
<keyword evidence="2" id="KW-0804">Transcription</keyword>
<dbReference type="EMBL" id="BAAAOG010000003">
    <property type="protein sequence ID" value="GAA1958490.1"/>
    <property type="molecule type" value="Genomic_DNA"/>
</dbReference>
<evidence type="ECO:0000259" key="4">
    <source>
        <dbReference type="Pfam" id="PF13490"/>
    </source>
</evidence>
<proteinExistence type="predicted"/>
<keyword evidence="6" id="KW-1185">Reference proteome</keyword>
<dbReference type="RefSeq" id="WP_344094294.1">
    <property type="nucleotide sequence ID" value="NZ_BAAAOG010000003.1"/>
</dbReference>
<keyword evidence="3" id="KW-0812">Transmembrane</keyword>
<evidence type="ECO:0000313" key="6">
    <source>
        <dbReference type="Proteomes" id="UP001499933"/>
    </source>
</evidence>
<feature type="transmembrane region" description="Helical" evidence="3">
    <location>
        <begin position="95"/>
        <end position="120"/>
    </location>
</feature>
<dbReference type="Gene3D" id="1.10.10.1320">
    <property type="entry name" value="Anti-sigma factor, zinc-finger domain"/>
    <property type="match status" value="1"/>
</dbReference>
<evidence type="ECO:0000256" key="2">
    <source>
        <dbReference type="ARBA" id="ARBA00023163"/>
    </source>
</evidence>
<sequence length="234" mass="25126">MTHPDHAQFAEWDAAYVLGALSPTDRRRFEAHLADCDACRGSIIEMAPTIGLLSRVSPERAESLLDPPADEGPDESRRRDVIALGTRQSRRRRTAWWAGGIAAAAAILVAVVLAATLAIAPAMRNVQVVALDRVVDLPLTATVELTDVAWGTRIEMICRYTDNPHPDEPAAGHPYSLVIEAKDGTTSEVSSWLAFPGATARLGAGTALDPDQIKAIEIRSVTTGRILMRSELGG</sequence>
<reference evidence="6" key="1">
    <citation type="journal article" date="2019" name="Int. J. Syst. Evol. Microbiol.">
        <title>The Global Catalogue of Microorganisms (GCM) 10K type strain sequencing project: providing services to taxonomists for standard genome sequencing and annotation.</title>
        <authorList>
            <consortium name="The Broad Institute Genomics Platform"/>
            <consortium name="The Broad Institute Genome Sequencing Center for Infectious Disease"/>
            <person name="Wu L."/>
            <person name="Ma J."/>
        </authorList>
    </citation>
    <scope>NUCLEOTIDE SEQUENCE [LARGE SCALE GENOMIC DNA]</scope>
    <source>
        <strain evidence="6">JCM 14901</strain>
    </source>
</reference>
<keyword evidence="1" id="KW-0805">Transcription regulation</keyword>
<dbReference type="Pfam" id="PF13490">
    <property type="entry name" value="zf-HC2"/>
    <property type="match status" value="1"/>
</dbReference>
<gene>
    <name evidence="5" type="ORF">GCM10009776_21060</name>
</gene>
<keyword evidence="3" id="KW-1133">Transmembrane helix</keyword>